<keyword evidence="2 3" id="KW-0040">ANK repeat</keyword>
<name>A0A259U171_9BACT</name>
<dbReference type="RefSeq" id="WP_094549461.1">
    <property type="nucleotide sequence ID" value="NZ_MQWB01000001.1"/>
</dbReference>
<feature type="repeat" description="ANK" evidence="3">
    <location>
        <begin position="151"/>
        <end position="183"/>
    </location>
</feature>
<dbReference type="AlphaFoldDB" id="A0A259U171"/>
<dbReference type="SUPFAM" id="SSF48403">
    <property type="entry name" value="Ankyrin repeat"/>
    <property type="match status" value="1"/>
</dbReference>
<accession>A0A259U171</accession>
<evidence type="ECO:0000313" key="6">
    <source>
        <dbReference type="Proteomes" id="UP000216446"/>
    </source>
</evidence>
<feature type="signal peptide" evidence="4">
    <location>
        <begin position="1"/>
        <end position="18"/>
    </location>
</feature>
<keyword evidence="1" id="KW-0677">Repeat</keyword>
<protein>
    <submittedName>
        <fullName evidence="5">Uncharacterized protein</fullName>
    </submittedName>
</protein>
<dbReference type="PANTHER" id="PTHR24171:SF8">
    <property type="entry name" value="BRCA1-ASSOCIATED RING DOMAIN PROTEIN 1"/>
    <property type="match status" value="1"/>
</dbReference>
<keyword evidence="4" id="KW-0732">Signal</keyword>
<evidence type="ECO:0000256" key="2">
    <source>
        <dbReference type="ARBA" id="ARBA00023043"/>
    </source>
</evidence>
<dbReference type="InterPro" id="IPR002110">
    <property type="entry name" value="Ankyrin_rpt"/>
</dbReference>
<evidence type="ECO:0000256" key="3">
    <source>
        <dbReference type="PROSITE-ProRule" id="PRU00023"/>
    </source>
</evidence>
<gene>
    <name evidence="5" type="ORF">BSZ36_12605</name>
</gene>
<dbReference type="OrthoDB" id="5657095at2"/>
<dbReference type="Pfam" id="PF00023">
    <property type="entry name" value="Ank"/>
    <property type="match status" value="1"/>
</dbReference>
<dbReference type="Proteomes" id="UP000216446">
    <property type="component" value="Unassembled WGS sequence"/>
</dbReference>
<dbReference type="PROSITE" id="PS50297">
    <property type="entry name" value="ANK_REP_REGION"/>
    <property type="match status" value="3"/>
</dbReference>
<evidence type="ECO:0000313" key="5">
    <source>
        <dbReference type="EMBL" id="OZC03749.1"/>
    </source>
</evidence>
<dbReference type="InParanoid" id="A0A259U171"/>
<dbReference type="Pfam" id="PF12796">
    <property type="entry name" value="Ank_2"/>
    <property type="match status" value="1"/>
</dbReference>
<proteinExistence type="predicted"/>
<dbReference type="PROSITE" id="PS50088">
    <property type="entry name" value="ANK_REPEAT"/>
    <property type="match status" value="4"/>
</dbReference>
<organism evidence="5 6">
    <name type="scientific">Rubricoccus marinus</name>
    <dbReference type="NCBI Taxonomy" id="716817"/>
    <lineage>
        <taxon>Bacteria</taxon>
        <taxon>Pseudomonadati</taxon>
        <taxon>Rhodothermota</taxon>
        <taxon>Rhodothermia</taxon>
        <taxon>Rhodothermales</taxon>
        <taxon>Rubricoccaceae</taxon>
        <taxon>Rubricoccus</taxon>
    </lineage>
</organism>
<comment type="caution">
    <text evidence="5">The sequence shown here is derived from an EMBL/GenBank/DDBJ whole genome shotgun (WGS) entry which is preliminary data.</text>
</comment>
<keyword evidence="6" id="KW-1185">Reference proteome</keyword>
<dbReference type="SMART" id="SM00248">
    <property type="entry name" value="ANK"/>
    <property type="match status" value="4"/>
</dbReference>
<sequence length="320" mass="32824">MRLLALSVLLLAAGPASAQGPCAEVRILAYAGSAPSYDGTLVELFTAADWNEGKPARYSAQTDARGEAVFTSLTVTDYVAVVSRRGFEPAEGRFMCLSASRTRLNFALAPEASGAAAGASGDCPPLPRAETAAHVRCALDAGADPNETDAEGWAPLHAAINRSDAEAIRLLVDAGADLSVAGPYGRPILHHAVIYADADAATIRLLVEAGADPATADDNGDTALHAAARFDAAGPARALLDAGADPDARSADESRHTPMHAAFLGSVKGSVVPILLQYGADPTIHNADGLTPLDLARLNDDSEYTDFSAAVAALQAALGE</sequence>
<dbReference type="Gene3D" id="1.25.40.20">
    <property type="entry name" value="Ankyrin repeat-containing domain"/>
    <property type="match status" value="3"/>
</dbReference>
<dbReference type="PANTHER" id="PTHR24171">
    <property type="entry name" value="ANKYRIN REPEAT DOMAIN-CONTAINING PROTEIN 39-RELATED"/>
    <property type="match status" value="1"/>
</dbReference>
<dbReference type="GO" id="GO:0085020">
    <property type="term" value="P:protein K6-linked ubiquitination"/>
    <property type="evidence" value="ECO:0007669"/>
    <property type="project" value="TreeGrafter"/>
</dbReference>
<dbReference type="EMBL" id="MQWB01000001">
    <property type="protein sequence ID" value="OZC03749.1"/>
    <property type="molecule type" value="Genomic_DNA"/>
</dbReference>
<feature type="chain" id="PRO_5013034328" evidence="4">
    <location>
        <begin position="19"/>
        <end position="320"/>
    </location>
</feature>
<feature type="repeat" description="ANK" evidence="3">
    <location>
        <begin position="254"/>
        <end position="287"/>
    </location>
</feature>
<dbReference type="InterPro" id="IPR036770">
    <property type="entry name" value="Ankyrin_rpt-contain_sf"/>
</dbReference>
<feature type="repeat" description="ANK" evidence="3">
    <location>
        <begin position="184"/>
        <end position="218"/>
    </location>
</feature>
<reference evidence="5 6" key="1">
    <citation type="submission" date="2016-11" db="EMBL/GenBank/DDBJ databases">
        <title>Study of marine rhodopsin-containing bacteria.</title>
        <authorList>
            <person name="Yoshizawa S."/>
            <person name="Kumagai Y."/>
            <person name="Kogure K."/>
        </authorList>
    </citation>
    <scope>NUCLEOTIDE SEQUENCE [LARGE SCALE GENOMIC DNA]</scope>
    <source>
        <strain evidence="5 6">SG-29</strain>
    </source>
</reference>
<feature type="repeat" description="ANK" evidence="3">
    <location>
        <begin position="219"/>
        <end position="251"/>
    </location>
</feature>
<evidence type="ECO:0000256" key="4">
    <source>
        <dbReference type="SAM" id="SignalP"/>
    </source>
</evidence>
<dbReference type="GO" id="GO:0004842">
    <property type="term" value="F:ubiquitin-protein transferase activity"/>
    <property type="evidence" value="ECO:0007669"/>
    <property type="project" value="TreeGrafter"/>
</dbReference>
<evidence type="ECO:0000256" key="1">
    <source>
        <dbReference type="ARBA" id="ARBA00022737"/>
    </source>
</evidence>